<evidence type="ECO:0000256" key="1">
    <source>
        <dbReference type="SAM" id="Phobius"/>
    </source>
</evidence>
<reference evidence="3" key="1">
    <citation type="submission" date="2018-05" db="EMBL/GenBank/DDBJ databases">
        <title>Leptospira yasudae sp. nov. and Leptospira stimsonii sp. nov., two pathogenic species of the genus Leptospira isolated from environmental sources.</title>
        <authorList>
            <person name="Casanovas-Massana A."/>
            <person name="Hamond C."/>
            <person name="Santos L.A."/>
            <person name="Hacker K.P."/>
            <person name="Balassiano I."/>
            <person name="Medeiros M.A."/>
            <person name="Reis M.G."/>
            <person name="Ko A.I."/>
            <person name="Wunder E.A."/>
        </authorList>
    </citation>
    <scope>NUCLEOTIDE SEQUENCE [LARGE SCALE GENOMIC DNA]</scope>
    <source>
        <strain evidence="3">Yale</strain>
    </source>
</reference>
<dbReference type="Proteomes" id="UP000265798">
    <property type="component" value="Unassembled WGS sequence"/>
</dbReference>
<dbReference type="AlphaFoldDB" id="A0A396Z4K4"/>
<protein>
    <submittedName>
        <fullName evidence="2">Uncharacterized protein</fullName>
    </submittedName>
</protein>
<accession>A0A396Z4K4</accession>
<organism evidence="2 3">
    <name type="scientific">Leptospira stimsonii</name>
    <dbReference type="NCBI Taxonomy" id="2202203"/>
    <lineage>
        <taxon>Bacteria</taxon>
        <taxon>Pseudomonadati</taxon>
        <taxon>Spirochaetota</taxon>
        <taxon>Spirochaetia</taxon>
        <taxon>Leptospirales</taxon>
        <taxon>Leptospiraceae</taxon>
        <taxon>Leptospira</taxon>
    </lineage>
</organism>
<name>A0A396Z4K4_9LEPT</name>
<feature type="transmembrane region" description="Helical" evidence="1">
    <location>
        <begin position="15"/>
        <end position="39"/>
    </location>
</feature>
<sequence>MESPFSEVFWISFRISLISLISFLFSFGFSFSNAIAIVAEIPSFRRNWSEKRGREPFFKSFFCERIAQRSRSIQFLCFRSESWLTFFALFLFLLDLRIVFFILTLVRFSNPMGFPLFELEGFLFSKIFLSNQIPFS</sequence>
<keyword evidence="1" id="KW-0472">Membrane</keyword>
<proteinExistence type="predicted"/>
<feature type="transmembrane region" description="Helical" evidence="1">
    <location>
        <begin position="83"/>
        <end position="106"/>
    </location>
</feature>
<keyword evidence="1" id="KW-1133">Transmembrane helix</keyword>
<keyword evidence="1" id="KW-0812">Transmembrane</keyword>
<evidence type="ECO:0000313" key="2">
    <source>
        <dbReference type="EMBL" id="RHX89083.1"/>
    </source>
</evidence>
<evidence type="ECO:0000313" key="3">
    <source>
        <dbReference type="Proteomes" id="UP000265798"/>
    </source>
</evidence>
<dbReference type="EMBL" id="QHCT01000004">
    <property type="protein sequence ID" value="RHX89083.1"/>
    <property type="molecule type" value="Genomic_DNA"/>
</dbReference>
<comment type="caution">
    <text evidence="2">The sequence shown here is derived from an EMBL/GenBank/DDBJ whole genome shotgun (WGS) entry which is preliminary data.</text>
</comment>
<gene>
    <name evidence="2" type="ORF">DLM75_14560</name>
</gene>